<dbReference type="Gene3D" id="3.40.190.10">
    <property type="entry name" value="Periplasmic binding protein-like II"/>
    <property type="match status" value="1"/>
</dbReference>
<dbReference type="AlphaFoldDB" id="X0TFY5"/>
<evidence type="ECO:0000313" key="4">
    <source>
        <dbReference type="EMBL" id="GAF86241.1"/>
    </source>
</evidence>
<name>X0TFY5_9ZZZZ</name>
<keyword evidence="3" id="KW-0732">Signal</keyword>
<dbReference type="GO" id="GO:0042956">
    <property type="term" value="P:maltodextrin transmembrane transport"/>
    <property type="evidence" value="ECO:0007669"/>
    <property type="project" value="TreeGrafter"/>
</dbReference>
<protein>
    <recommendedName>
        <fullName evidence="5">Extracellular solute-binding protein</fullName>
    </recommendedName>
</protein>
<dbReference type="GO" id="GO:1901982">
    <property type="term" value="F:maltose binding"/>
    <property type="evidence" value="ECO:0007669"/>
    <property type="project" value="TreeGrafter"/>
</dbReference>
<accession>X0TFY5</accession>
<organism evidence="4">
    <name type="scientific">marine sediment metagenome</name>
    <dbReference type="NCBI Taxonomy" id="412755"/>
    <lineage>
        <taxon>unclassified sequences</taxon>
        <taxon>metagenomes</taxon>
        <taxon>ecological metagenomes</taxon>
    </lineage>
</organism>
<evidence type="ECO:0000256" key="3">
    <source>
        <dbReference type="ARBA" id="ARBA00022729"/>
    </source>
</evidence>
<proteinExistence type="inferred from homology"/>
<feature type="non-terminal residue" evidence="4">
    <location>
        <position position="1"/>
    </location>
</feature>
<evidence type="ECO:0000256" key="2">
    <source>
        <dbReference type="ARBA" id="ARBA00022448"/>
    </source>
</evidence>
<sequence>TGLKEKGLGVMPADIGQGWGGGALSTEKVAAALEGAWILGFLRDEAPNLRYGATLLPKNPGTGQPGNFIYTVAWGINANSKNKDAAFEVMEALTSPAAQQWILERGLAIPSRKALADNPYFEKDTPEAQANKIVFLGASAGYVKPFKFREYGDKWMSPINVALSEVMSGQKTVDEALELAQEQLDELLK</sequence>
<dbReference type="EMBL" id="BARS01018913">
    <property type="protein sequence ID" value="GAF86241.1"/>
    <property type="molecule type" value="Genomic_DNA"/>
</dbReference>
<evidence type="ECO:0008006" key="5">
    <source>
        <dbReference type="Google" id="ProtNLM"/>
    </source>
</evidence>
<dbReference type="GO" id="GO:0055052">
    <property type="term" value="C:ATP-binding cassette (ABC) transporter complex, substrate-binding subunit-containing"/>
    <property type="evidence" value="ECO:0007669"/>
    <property type="project" value="TreeGrafter"/>
</dbReference>
<dbReference type="PANTHER" id="PTHR30061:SF50">
    <property type="entry name" value="MALTOSE_MALTODEXTRIN-BINDING PERIPLASMIC PROTEIN"/>
    <property type="match status" value="1"/>
</dbReference>
<comment type="caution">
    <text evidence="4">The sequence shown here is derived from an EMBL/GenBank/DDBJ whole genome shotgun (WGS) entry which is preliminary data.</text>
</comment>
<evidence type="ECO:0000256" key="1">
    <source>
        <dbReference type="ARBA" id="ARBA00008520"/>
    </source>
</evidence>
<keyword evidence="2" id="KW-0813">Transport</keyword>
<dbReference type="PANTHER" id="PTHR30061">
    <property type="entry name" value="MALTOSE-BINDING PERIPLASMIC PROTEIN"/>
    <property type="match status" value="1"/>
</dbReference>
<dbReference type="SUPFAM" id="SSF53850">
    <property type="entry name" value="Periplasmic binding protein-like II"/>
    <property type="match status" value="1"/>
</dbReference>
<gene>
    <name evidence="4" type="ORF">S01H1_30702</name>
</gene>
<dbReference type="GO" id="GO:0015768">
    <property type="term" value="P:maltose transport"/>
    <property type="evidence" value="ECO:0007669"/>
    <property type="project" value="TreeGrafter"/>
</dbReference>
<comment type="similarity">
    <text evidence="1">Belongs to the bacterial solute-binding protein 1 family.</text>
</comment>
<dbReference type="Pfam" id="PF13416">
    <property type="entry name" value="SBP_bac_8"/>
    <property type="match status" value="1"/>
</dbReference>
<reference evidence="4" key="1">
    <citation type="journal article" date="2014" name="Front. Microbiol.">
        <title>High frequency of phylogenetically diverse reductive dehalogenase-homologous genes in deep subseafloor sedimentary metagenomes.</title>
        <authorList>
            <person name="Kawai M."/>
            <person name="Futagami T."/>
            <person name="Toyoda A."/>
            <person name="Takaki Y."/>
            <person name="Nishi S."/>
            <person name="Hori S."/>
            <person name="Arai W."/>
            <person name="Tsubouchi T."/>
            <person name="Morono Y."/>
            <person name="Uchiyama I."/>
            <person name="Ito T."/>
            <person name="Fujiyama A."/>
            <person name="Inagaki F."/>
            <person name="Takami H."/>
        </authorList>
    </citation>
    <scope>NUCLEOTIDE SEQUENCE</scope>
    <source>
        <strain evidence="4">Expedition CK06-06</strain>
    </source>
</reference>
<dbReference type="InterPro" id="IPR006059">
    <property type="entry name" value="SBP"/>
</dbReference>